<comment type="caution">
    <text evidence="2">The sequence shown here is derived from an EMBL/GenBank/DDBJ whole genome shotgun (WGS) entry which is preliminary data.</text>
</comment>
<feature type="compositionally biased region" description="Polar residues" evidence="1">
    <location>
        <begin position="1"/>
        <end position="10"/>
    </location>
</feature>
<organism evidence="2 3">
    <name type="scientific">Lentzea flava</name>
    <dbReference type="NCBI Taxonomy" id="103732"/>
    <lineage>
        <taxon>Bacteria</taxon>
        <taxon>Bacillati</taxon>
        <taxon>Actinomycetota</taxon>
        <taxon>Actinomycetes</taxon>
        <taxon>Pseudonocardiales</taxon>
        <taxon>Pseudonocardiaceae</taxon>
        <taxon>Lentzea</taxon>
    </lineage>
</organism>
<evidence type="ECO:0000313" key="3">
    <source>
        <dbReference type="Proteomes" id="UP000649573"/>
    </source>
</evidence>
<evidence type="ECO:0000313" key="2">
    <source>
        <dbReference type="EMBL" id="GGU55382.1"/>
    </source>
</evidence>
<proteinExistence type="predicted"/>
<dbReference type="EMBL" id="BMRE01000027">
    <property type="protein sequence ID" value="GGU55382.1"/>
    <property type="molecule type" value="Genomic_DNA"/>
</dbReference>
<gene>
    <name evidence="2" type="ORF">GCM10010178_54780</name>
</gene>
<reference evidence="3" key="1">
    <citation type="journal article" date="2019" name="Int. J. Syst. Evol. Microbiol.">
        <title>The Global Catalogue of Microorganisms (GCM) 10K type strain sequencing project: providing services to taxonomists for standard genome sequencing and annotation.</title>
        <authorList>
            <consortium name="The Broad Institute Genomics Platform"/>
            <consortium name="The Broad Institute Genome Sequencing Center for Infectious Disease"/>
            <person name="Wu L."/>
            <person name="Ma J."/>
        </authorList>
    </citation>
    <scope>NUCLEOTIDE SEQUENCE [LARGE SCALE GENOMIC DNA]</scope>
    <source>
        <strain evidence="3">JCM 3296</strain>
    </source>
</reference>
<name>A0ABQ2UWE8_9PSEU</name>
<dbReference type="Proteomes" id="UP000649573">
    <property type="component" value="Unassembled WGS sequence"/>
</dbReference>
<sequence>MRMRTPQWTGATAPPPNGSAEESVKGTGGFCGCYIPLGLSWHRAGNQLGKLGARDTEVKQR</sequence>
<feature type="region of interest" description="Disordered" evidence="1">
    <location>
        <begin position="1"/>
        <end position="24"/>
    </location>
</feature>
<keyword evidence="3" id="KW-1185">Reference proteome</keyword>
<evidence type="ECO:0000256" key="1">
    <source>
        <dbReference type="SAM" id="MobiDB-lite"/>
    </source>
</evidence>
<protein>
    <submittedName>
        <fullName evidence="2">Uncharacterized protein</fullName>
    </submittedName>
</protein>
<accession>A0ABQ2UWE8</accession>